<dbReference type="SUPFAM" id="SSF53474">
    <property type="entry name" value="alpha/beta-Hydrolases"/>
    <property type="match status" value="1"/>
</dbReference>
<organism evidence="2">
    <name type="scientific">uncultured prokaryote</name>
    <dbReference type="NCBI Taxonomy" id="198431"/>
    <lineage>
        <taxon>unclassified sequences</taxon>
        <taxon>environmental samples</taxon>
    </lineage>
</organism>
<feature type="domain" description="AB hydrolase-1" evidence="1">
    <location>
        <begin position="22"/>
        <end position="251"/>
    </location>
</feature>
<protein>
    <submittedName>
        <fullName evidence="2">Esterase</fullName>
    </submittedName>
</protein>
<evidence type="ECO:0000259" key="1">
    <source>
        <dbReference type="Pfam" id="PF00561"/>
    </source>
</evidence>
<evidence type="ECO:0000313" key="2">
    <source>
        <dbReference type="EMBL" id="ABI94047.1"/>
    </source>
</evidence>
<dbReference type="PANTHER" id="PTHR43433:SF5">
    <property type="entry name" value="AB HYDROLASE-1 DOMAIN-CONTAINING PROTEIN"/>
    <property type="match status" value="1"/>
</dbReference>
<dbReference type="Pfam" id="PF00561">
    <property type="entry name" value="Abhydrolase_1"/>
    <property type="match status" value="1"/>
</dbReference>
<proteinExistence type="predicted"/>
<dbReference type="PANTHER" id="PTHR43433">
    <property type="entry name" value="HYDROLASE, ALPHA/BETA FOLD FAMILY PROTEIN"/>
    <property type="match status" value="1"/>
</dbReference>
<dbReference type="InterPro" id="IPR000073">
    <property type="entry name" value="AB_hydrolase_1"/>
</dbReference>
<dbReference type="GO" id="GO:0046503">
    <property type="term" value="P:glycerolipid catabolic process"/>
    <property type="evidence" value="ECO:0007669"/>
    <property type="project" value="TreeGrafter"/>
</dbReference>
<dbReference type="Gene3D" id="3.40.50.1820">
    <property type="entry name" value="alpha/beta hydrolase"/>
    <property type="match status" value="1"/>
</dbReference>
<accession>A2T3U9</accession>
<reference evidence="2" key="1">
    <citation type="journal article" date="2007" name="Protein Expr. Purif.">
        <title>Functional expression and refolding of new alkaline esterase, EM2L8 from deep-sea sediment metagenome.</title>
        <authorList>
            <person name="Park H.J."/>
            <person name="Jeon J.H."/>
            <person name="Kang S.G."/>
            <person name="Lee J.H."/>
            <person name="Lee S.A."/>
            <person name="Kim H.K."/>
        </authorList>
    </citation>
    <scope>NUCLEOTIDE SEQUENCE</scope>
</reference>
<name>A2T3U9_9ZZZZ</name>
<dbReference type="PRINTS" id="PR00111">
    <property type="entry name" value="ABHYDROLASE"/>
</dbReference>
<dbReference type="ESTHER" id="9zzzz-EM2L8">
    <property type="family name" value="6_AlphaBeta_hydrolase"/>
</dbReference>
<dbReference type="AlphaFoldDB" id="A2T3U9"/>
<dbReference type="GO" id="GO:0004806">
    <property type="term" value="F:triacylglycerol lipase activity"/>
    <property type="evidence" value="ECO:0007669"/>
    <property type="project" value="TreeGrafter"/>
</dbReference>
<sequence length="267" mass="28954">MPIVSANGIEIYYETAGSPDAPPLLLIQGLSGYTEGWLMQVPALKEDFYVIYFDNRGAGKSTQSEPGYMMVDMADDTAALLDTLEIPQAYVLGVSMGGMIALNLAMQHPQKVNKLALGCTTAGGASAVWADEKVSAALITPSSGDLRQDFYDSAWFLLAPDTIENNSRLVEQLAENAGNNPQTPTGFMGQLQAISTHDVAGALPELSMPTLVMHGDLDLLIPLQNGRFLAEQIPHAEFKNYPNTGHLFFVEQAVPVNDDLREFFLRS</sequence>
<dbReference type="EMBL" id="DQ846908">
    <property type="protein sequence ID" value="ABI94047.1"/>
    <property type="molecule type" value="Genomic_DNA"/>
</dbReference>
<dbReference type="InterPro" id="IPR029058">
    <property type="entry name" value="AB_hydrolase_fold"/>
</dbReference>
<dbReference type="InterPro" id="IPR050471">
    <property type="entry name" value="AB_hydrolase"/>
</dbReference>